<protein>
    <submittedName>
        <fullName evidence="1">Uncharacterized protein</fullName>
    </submittedName>
</protein>
<gene>
    <name evidence="1" type="ORF">NCTC8849_05956</name>
</gene>
<evidence type="ECO:0000313" key="2">
    <source>
        <dbReference type="Proteomes" id="UP000254799"/>
    </source>
</evidence>
<dbReference type="AlphaFoldDB" id="A0A377YRT2"/>
<accession>A0A377YRT2</accession>
<dbReference type="EMBL" id="UGLC01000004">
    <property type="protein sequence ID" value="STU48794.1"/>
    <property type="molecule type" value="Genomic_DNA"/>
</dbReference>
<reference evidence="1 2" key="1">
    <citation type="submission" date="2018-06" db="EMBL/GenBank/DDBJ databases">
        <authorList>
            <consortium name="Pathogen Informatics"/>
            <person name="Doyle S."/>
        </authorList>
    </citation>
    <scope>NUCLEOTIDE SEQUENCE [LARGE SCALE GENOMIC DNA]</scope>
    <source>
        <strain evidence="1 2">NCTC8849</strain>
    </source>
</reference>
<organism evidence="1 2">
    <name type="scientific">Klebsiella pneumoniae</name>
    <dbReference type="NCBI Taxonomy" id="573"/>
    <lineage>
        <taxon>Bacteria</taxon>
        <taxon>Pseudomonadati</taxon>
        <taxon>Pseudomonadota</taxon>
        <taxon>Gammaproteobacteria</taxon>
        <taxon>Enterobacterales</taxon>
        <taxon>Enterobacteriaceae</taxon>
        <taxon>Klebsiella/Raoultella group</taxon>
        <taxon>Klebsiella</taxon>
        <taxon>Klebsiella pneumoniae complex</taxon>
    </lineage>
</organism>
<name>A0A377YRT2_KLEPN</name>
<dbReference type="Proteomes" id="UP000254799">
    <property type="component" value="Unassembled WGS sequence"/>
</dbReference>
<sequence length="67" mass="7158">MGHMENATVLNIAALTYRYIVDVAANGHQRPDADVIGNSDIADDNAGCVNHDAKTDLWGKMLCRGAS</sequence>
<evidence type="ECO:0000313" key="1">
    <source>
        <dbReference type="EMBL" id="STU48794.1"/>
    </source>
</evidence>
<proteinExistence type="predicted"/>